<gene>
    <name evidence="2" type="ORF">J3U87_01240</name>
</gene>
<keyword evidence="3" id="KW-1185">Reference proteome</keyword>
<dbReference type="GO" id="GO:0008270">
    <property type="term" value="F:zinc ion binding"/>
    <property type="evidence" value="ECO:0007669"/>
    <property type="project" value="InterPro"/>
</dbReference>
<evidence type="ECO:0000259" key="1">
    <source>
        <dbReference type="Pfam" id="PF01844"/>
    </source>
</evidence>
<feature type="domain" description="HNH" evidence="1">
    <location>
        <begin position="36"/>
        <end position="83"/>
    </location>
</feature>
<evidence type="ECO:0000313" key="3">
    <source>
        <dbReference type="Proteomes" id="UP000663929"/>
    </source>
</evidence>
<dbReference type="KEGG" id="scor:J3U87_01240"/>
<dbReference type="GO" id="GO:0004519">
    <property type="term" value="F:endonuclease activity"/>
    <property type="evidence" value="ECO:0007669"/>
    <property type="project" value="UniProtKB-KW"/>
</dbReference>
<dbReference type="RefSeq" id="WP_237381203.1">
    <property type="nucleotide sequence ID" value="NZ_CP071793.1"/>
</dbReference>
<sequence>MEKGLCPSQWRAGESDLSKDYGDAKVYLVERIGPYCSYCELFIGLGANRAIEHKIAKAYRPSLRNTWTNLLISCTMCNSHKTQFDGKPPSNAKPGRDFDLDAFLWPDRDNTMLAFEYRENGDIDADTSHPANVLAKAQNTIGMFRFNQEDSKSDTRKALRRAIWHTAKRHLNNVEKARQNGANWDDILTDLLDIAKHRGFWTVWMVVFQDHPEVLKALIEGFAGTASSCFDEQGRPLKREGGRI</sequence>
<dbReference type="CDD" id="cd00085">
    <property type="entry name" value="HNHc"/>
    <property type="match status" value="1"/>
</dbReference>
<organism evidence="2 3">
    <name type="scientific">Sulfidibacter corallicola</name>
    <dbReference type="NCBI Taxonomy" id="2818388"/>
    <lineage>
        <taxon>Bacteria</taxon>
        <taxon>Pseudomonadati</taxon>
        <taxon>Acidobacteriota</taxon>
        <taxon>Holophagae</taxon>
        <taxon>Acanthopleuribacterales</taxon>
        <taxon>Acanthopleuribacteraceae</taxon>
        <taxon>Sulfidibacter</taxon>
    </lineage>
</organism>
<dbReference type="InterPro" id="IPR003615">
    <property type="entry name" value="HNH_nuc"/>
</dbReference>
<dbReference type="AlphaFoldDB" id="A0A8A4TNR1"/>
<dbReference type="GO" id="GO:0003676">
    <property type="term" value="F:nucleic acid binding"/>
    <property type="evidence" value="ECO:0007669"/>
    <property type="project" value="InterPro"/>
</dbReference>
<proteinExistence type="predicted"/>
<dbReference type="Proteomes" id="UP000663929">
    <property type="component" value="Chromosome"/>
</dbReference>
<keyword evidence="2" id="KW-0255">Endonuclease</keyword>
<dbReference type="EMBL" id="CP071793">
    <property type="protein sequence ID" value="QTD51067.1"/>
    <property type="molecule type" value="Genomic_DNA"/>
</dbReference>
<evidence type="ECO:0000313" key="2">
    <source>
        <dbReference type="EMBL" id="QTD51067.1"/>
    </source>
</evidence>
<dbReference type="Gene3D" id="1.10.30.50">
    <property type="match status" value="1"/>
</dbReference>
<protein>
    <submittedName>
        <fullName evidence="2">HNH endonuclease</fullName>
    </submittedName>
</protein>
<name>A0A8A4TNR1_SULCO</name>
<keyword evidence="2" id="KW-0540">Nuclease</keyword>
<dbReference type="InterPro" id="IPR002711">
    <property type="entry name" value="HNH"/>
</dbReference>
<keyword evidence="2" id="KW-0378">Hydrolase</keyword>
<reference evidence="2" key="1">
    <citation type="submission" date="2021-03" db="EMBL/GenBank/DDBJ databases">
        <title>Acanthopleuribacteraceae sp. M133.</title>
        <authorList>
            <person name="Wang G."/>
        </authorList>
    </citation>
    <scope>NUCLEOTIDE SEQUENCE</scope>
    <source>
        <strain evidence="2">M133</strain>
    </source>
</reference>
<dbReference type="Pfam" id="PF01844">
    <property type="entry name" value="HNH"/>
    <property type="match status" value="1"/>
</dbReference>
<accession>A0A8A4TNR1</accession>